<feature type="transmembrane region" description="Helical" evidence="9">
    <location>
        <begin position="283"/>
        <end position="314"/>
    </location>
</feature>
<feature type="transmembrane region" description="Helical" evidence="9">
    <location>
        <begin position="466"/>
        <end position="491"/>
    </location>
</feature>
<evidence type="ECO:0000313" key="10">
    <source>
        <dbReference type="EMBL" id="CAH1783264.1"/>
    </source>
</evidence>
<evidence type="ECO:0000256" key="9">
    <source>
        <dbReference type="SAM" id="Phobius"/>
    </source>
</evidence>
<feature type="transmembrane region" description="Helical" evidence="9">
    <location>
        <begin position="363"/>
        <end position="389"/>
    </location>
</feature>
<dbReference type="EMBL" id="CAIIXF020000005">
    <property type="protein sequence ID" value="CAH1783264.1"/>
    <property type="molecule type" value="Genomic_DNA"/>
</dbReference>
<keyword evidence="7" id="KW-1015">Disulfide bond</keyword>
<feature type="binding site" evidence="6">
    <location>
        <position position="337"/>
    </location>
    <ligand>
        <name>Na(+)</name>
        <dbReference type="ChEBI" id="CHEBI:29101"/>
        <label>1</label>
    </ligand>
</feature>
<comment type="caution">
    <text evidence="10">The sequence shown here is derived from an EMBL/GenBank/DDBJ whole genome shotgun (WGS) entry which is preliminary data.</text>
</comment>
<feature type="binding site" evidence="6">
    <location>
        <position position="438"/>
    </location>
    <ligand>
        <name>Na(+)</name>
        <dbReference type="ChEBI" id="CHEBI:29101"/>
        <label>1</label>
    </ligand>
</feature>
<feature type="transmembrane region" description="Helical" evidence="9">
    <location>
        <begin position="580"/>
        <end position="602"/>
    </location>
</feature>
<feature type="binding site" evidence="6">
    <location>
        <position position="55"/>
    </location>
    <ligand>
        <name>Na(+)</name>
        <dbReference type="ChEBI" id="CHEBI:29101"/>
        <label>1</label>
    </ligand>
</feature>
<dbReference type="Pfam" id="PF00209">
    <property type="entry name" value="SNF"/>
    <property type="match status" value="2"/>
</dbReference>
<dbReference type="InterPro" id="IPR000175">
    <property type="entry name" value="Na/ntran_symport"/>
</dbReference>
<dbReference type="SUPFAM" id="SSF161070">
    <property type="entry name" value="SNF-like"/>
    <property type="match status" value="1"/>
</dbReference>
<evidence type="ECO:0000256" key="7">
    <source>
        <dbReference type="PIRSR" id="PIRSR600175-2"/>
    </source>
</evidence>
<dbReference type="GO" id="GO:0046872">
    <property type="term" value="F:metal ion binding"/>
    <property type="evidence" value="ECO:0007669"/>
    <property type="project" value="UniProtKB-KW"/>
</dbReference>
<protein>
    <recommendedName>
        <fullName evidence="8">Transporter</fullName>
    </recommendedName>
</protein>
<evidence type="ECO:0000256" key="5">
    <source>
        <dbReference type="ARBA" id="ARBA00023136"/>
    </source>
</evidence>
<keyword evidence="11" id="KW-1185">Reference proteome</keyword>
<keyword evidence="2 8" id="KW-0813">Transport</keyword>
<feature type="transmembrane region" description="Helical" evidence="9">
    <location>
        <begin position="422"/>
        <end position="454"/>
    </location>
</feature>
<keyword evidence="4 9" id="KW-1133">Transmembrane helix</keyword>
<dbReference type="CDD" id="cd11496">
    <property type="entry name" value="SLC6sbd-TauT-like"/>
    <property type="match status" value="1"/>
</dbReference>
<feature type="binding site" evidence="6">
    <location>
        <position position="437"/>
    </location>
    <ligand>
        <name>Na(+)</name>
        <dbReference type="ChEBI" id="CHEBI:29101"/>
        <label>1</label>
    </ligand>
</feature>
<gene>
    <name evidence="10" type="ORF">OFUS_LOCUS9621</name>
</gene>
<feature type="disulfide bond" evidence="7">
    <location>
        <begin position="157"/>
        <end position="166"/>
    </location>
</feature>
<evidence type="ECO:0000256" key="3">
    <source>
        <dbReference type="ARBA" id="ARBA00022692"/>
    </source>
</evidence>
<feature type="binding site" evidence="6">
    <location>
        <position position="434"/>
    </location>
    <ligand>
        <name>Na(+)</name>
        <dbReference type="ChEBI" id="CHEBI:29101"/>
        <label>1</label>
    </ligand>
</feature>
<dbReference type="OrthoDB" id="6581954at2759"/>
<feature type="transmembrane region" description="Helical" evidence="9">
    <location>
        <begin position="539"/>
        <end position="560"/>
    </location>
</feature>
<dbReference type="Proteomes" id="UP000749559">
    <property type="component" value="Unassembled WGS sequence"/>
</dbReference>
<keyword evidence="6" id="KW-0915">Sodium</keyword>
<feature type="transmembrane region" description="Helical" evidence="9">
    <location>
        <begin position="497"/>
        <end position="519"/>
    </location>
</feature>
<name>A0A8S4NRF6_OWEFU</name>
<evidence type="ECO:0000256" key="1">
    <source>
        <dbReference type="ARBA" id="ARBA00004141"/>
    </source>
</evidence>
<feature type="binding site" evidence="6">
    <location>
        <position position="52"/>
    </location>
    <ligand>
        <name>Na(+)</name>
        <dbReference type="ChEBI" id="CHEBI:29101"/>
        <label>1</label>
    </ligand>
</feature>
<accession>A0A8S4NRF6</accession>
<feature type="transmembrane region" description="Helical" evidence="9">
    <location>
        <begin position="114"/>
        <end position="139"/>
    </location>
</feature>
<sequence length="633" mass="70809">MTKNKYDFVNEKPVQNGETKPVILEEDLEKSGDEPEREQWGRKIDFILSCVGFAVGLGNVWRFPYLCYKNGGGAFLIPYAICLICGGVPVFFLEISLGQFMAQGGLGVWKLVPLFYGIGIATTVIVFYLNIYYIVILAWDVYYMVMAFAPVLPWSHCNNPWNTDRCRVSFLDDPECSGLKALNGTNITAALSYSEPEGALNSTGLAVGAVNISARCLNHTWPANFTPVDPVVEFWENQILQISPGVDQPNGIVWQLALALLFCWVGCYFCVWKGVKWTGKVVYFTATFPYVVLCILLVRGVTLPGSTNGIIFYLKPEWSRLADVQVWIDAGTQIFFSYAIALGAMTALGSYNKFHNNCYKDVIIISVINSFTSLFAGFVIFSVLGFMAYEQGVSVADVAESGPGLAFIAYPKAVTQMPLAPAWAVLFFLMIVMLGLDSQFVGMEAFVTVAVDMFPKLLRKSPNREIFIALYSLVSYLIGLSMCTRGGMYVFQMFDYYSASGIALLWVCFFEAIAVAWVFGVKRYYDCLEVMLGFRINPWFMITWFVLTPLVTMSIFIFSWVDFKPLKYNKTYIYPAWAQAIGLCMAFSSMICIPVYAIYAIVTTPGTLKQRMITLTTPRCSIIVLRSSKDTNV</sequence>
<dbReference type="InterPro" id="IPR037272">
    <property type="entry name" value="SNS_sf"/>
</dbReference>
<reference evidence="10" key="1">
    <citation type="submission" date="2022-03" db="EMBL/GenBank/DDBJ databases">
        <authorList>
            <person name="Martin C."/>
        </authorList>
    </citation>
    <scope>NUCLEOTIDE SEQUENCE</scope>
</reference>
<evidence type="ECO:0000256" key="6">
    <source>
        <dbReference type="PIRSR" id="PIRSR600175-1"/>
    </source>
</evidence>
<keyword evidence="5 9" id="KW-0472">Membrane</keyword>
<dbReference type="GO" id="GO:0005332">
    <property type="term" value="F:gamma-aminobutyric acid:sodium:chloride symporter activity"/>
    <property type="evidence" value="ECO:0007669"/>
    <property type="project" value="TreeGrafter"/>
</dbReference>
<dbReference type="PROSITE" id="PS50267">
    <property type="entry name" value="NA_NEUROTRAN_SYMP_3"/>
    <property type="match status" value="1"/>
</dbReference>
<feature type="transmembrane region" description="Helical" evidence="9">
    <location>
        <begin position="252"/>
        <end position="271"/>
    </location>
</feature>
<keyword evidence="8" id="KW-0769">Symport</keyword>
<feature type="transmembrane region" description="Helical" evidence="9">
    <location>
        <begin position="334"/>
        <end position="351"/>
    </location>
</feature>
<comment type="similarity">
    <text evidence="8">Belongs to the sodium:neurotransmitter symporter (SNF) (TC 2.A.22) family.</text>
</comment>
<comment type="subcellular location">
    <subcellularLocation>
        <location evidence="1">Membrane</location>
        <topology evidence="1">Multi-pass membrane protein</topology>
    </subcellularLocation>
</comment>
<feature type="transmembrane region" description="Helical" evidence="9">
    <location>
        <begin position="75"/>
        <end position="93"/>
    </location>
</feature>
<dbReference type="PANTHER" id="PTHR11616">
    <property type="entry name" value="SODIUM/CHLORIDE DEPENDENT TRANSPORTER"/>
    <property type="match status" value="1"/>
</dbReference>
<keyword evidence="3 8" id="KW-0812">Transmembrane</keyword>
<evidence type="ECO:0000256" key="2">
    <source>
        <dbReference type="ARBA" id="ARBA00022448"/>
    </source>
</evidence>
<evidence type="ECO:0000313" key="11">
    <source>
        <dbReference type="Proteomes" id="UP000749559"/>
    </source>
</evidence>
<feature type="binding site" evidence="6">
    <location>
        <position position="59"/>
    </location>
    <ligand>
        <name>Na(+)</name>
        <dbReference type="ChEBI" id="CHEBI:29101"/>
        <label>1</label>
    </ligand>
</feature>
<dbReference type="AlphaFoldDB" id="A0A8S4NRF6"/>
<dbReference type="PROSITE" id="PS00610">
    <property type="entry name" value="NA_NEUROTRAN_SYMP_1"/>
    <property type="match status" value="1"/>
</dbReference>
<feature type="transmembrane region" description="Helical" evidence="9">
    <location>
        <begin position="46"/>
        <end position="63"/>
    </location>
</feature>
<evidence type="ECO:0000256" key="8">
    <source>
        <dbReference type="RuleBase" id="RU003732"/>
    </source>
</evidence>
<feature type="binding site" evidence="6">
    <location>
        <position position="54"/>
    </location>
    <ligand>
        <name>Na(+)</name>
        <dbReference type="ChEBI" id="CHEBI:29101"/>
        <label>1</label>
    </ligand>
</feature>
<evidence type="ECO:0000256" key="4">
    <source>
        <dbReference type="ARBA" id="ARBA00022989"/>
    </source>
</evidence>
<dbReference type="GO" id="GO:0005886">
    <property type="term" value="C:plasma membrane"/>
    <property type="evidence" value="ECO:0007669"/>
    <property type="project" value="TreeGrafter"/>
</dbReference>
<feature type="binding site" evidence="6">
    <location>
        <position position="369"/>
    </location>
    <ligand>
        <name>Na(+)</name>
        <dbReference type="ChEBI" id="CHEBI:29101"/>
        <label>1</label>
    </ligand>
</feature>
<keyword evidence="6" id="KW-0479">Metal-binding</keyword>
<organism evidence="10 11">
    <name type="scientific">Owenia fusiformis</name>
    <name type="common">Polychaete worm</name>
    <dbReference type="NCBI Taxonomy" id="6347"/>
    <lineage>
        <taxon>Eukaryota</taxon>
        <taxon>Metazoa</taxon>
        <taxon>Spiralia</taxon>
        <taxon>Lophotrochozoa</taxon>
        <taxon>Annelida</taxon>
        <taxon>Polychaeta</taxon>
        <taxon>Sedentaria</taxon>
        <taxon>Canalipalpata</taxon>
        <taxon>Sabellida</taxon>
        <taxon>Oweniida</taxon>
        <taxon>Oweniidae</taxon>
        <taxon>Owenia</taxon>
    </lineage>
</organism>
<dbReference type="PANTHER" id="PTHR11616:SF325">
    <property type="entry name" value="TRANSPORTER"/>
    <property type="match status" value="1"/>
</dbReference>
<proteinExistence type="inferred from homology"/>
<dbReference type="PRINTS" id="PR00176">
    <property type="entry name" value="NANEUSMPORT"/>
</dbReference>